<sequence>MSDAKNISRRNVIKGAGVATAAIAVPSVWTGNRAFGAETITVADVGGAVAPAIRTAFYLPFEKETGIKVIGVAHDADPVTQFKLLVDAKTYIWDVSMVTQDHVARLTQPKNYLADLNIPAAKGQDILPGMLTNNWLGFSVFGIVMAYNKEKFAGNPPTSWADYWNTQAFPGRRGLYKSPWGVLELALLADGVAGKDLYPLDVDRAFKKLDQIRGDVAVWWSAGAQNTQTLQNGEVDISDTWSARGYAAIASGAPLSLLWQGLYSVDGWSIPLGTPKLDLARKFVEFCMRPEQQAVYSSLITNGPSNKRAFEFIAPDRAGTLPTAPANFKGLTELDSVWWGNNYDAANERFQEWMLG</sequence>
<evidence type="ECO:0000313" key="7">
    <source>
        <dbReference type="Proteomes" id="UP000805841"/>
    </source>
</evidence>
<dbReference type="NCBIfam" id="TIGR01409">
    <property type="entry name" value="TAT_signal_seq"/>
    <property type="match status" value="1"/>
</dbReference>
<name>A0ABR7Z2K3_9PSED</name>
<organism evidence="6 7">
    <name type="scientific">Pseudomonas typographi</name>
    <dbReference type="NCBI Taxonomy" id="2715964"/>
    <lineage>
        <taxon>Bacteria</taxon>
        <taxon>Pseudomonadati</taxon>
        <taxon>Pseudomonadota</taxon>
        <taxon>Gammaproteobacteria</taxon>
        <taxon>Pseudomonadales</taxon>
        <taxon>Pseudomonadaceae</taxon>
        <taxon>Pseudomonas</taxon>
    </lineage>
</organism>
<dbReference type="EMBL" id="JAAOCA010000015">
    <property type="protein sequence ID" value="MBD1599726.1"/>
    <property type="molecule type" value="Genomic_DNA"/>
</dbReference>
<comment type="caution">
    <text evidence="6">The sequence shown here is derived from an EMBL/GenBank/DDBJ whole genome shotgun (WGS) entry which is preliminary data.</text>
</comment>
<comment type="similarity">
    <text evidence="2">Belongs to the bacterial solute-binding protein 1 family.</text>
</comment>
<reference evidence="6 7" key="1">
    <citation type="journal article" date="2020" name="Insects">
        <title>Bacteria Belonging to Pseudomonas typographi sp. nov. from the Bark Beetle Ips typographus Have Genomic Potential to Aid in the Host Ecology.</title>
        <authorList>
            <person name="Peral-Aranega E."/>
            <person name="Saati-Santamaria Z."/>
            <person name="Kolarik M."/>
            <person name="Rivas R."/>
            <person name="Garcia-Fraile P."/>
        </authorList>
    </citation>
    <scope>NUCLEOTIDE SEQUENCE [LARGE SCALE GENOMIC DNA]</scope>
    <source>
        <strain evidence="6 7">CA3A</strain>
    </source>
</reference>
<keyword evidence="4" id="KW-0732">Signal</keyword>
<proteinExistence type="inferred from homology"/>
<dbReference type="PANTHER" id="PTHR30006:SF3">
    <property type="entry name" value="THIAMINE-BINDING PERIPLASMIC PROTEIN"/>
    <property type="match status" value="1"/>
</dbReference>
<comment type="subcellular location">
    <subcellularLocation>
        <location evidence="1">Periplasm</location>
    </subcellularLocation>
</comment>
<gene>
    <name evidence="6" type="ORF">HAQ05_13555</name>
</gene>
<dbReference type="RefSeq" id="WP_190421405.1">
    <property type="nucleotide sequence ID" value="NZ_JAAOCA010000015.1"/>
</dbReference>
<dbReference type="CDD" id="cd13589">
    <property type="entry name" value="PBP2_polyamine_RpCGA009"/>
    <property type="match status" value="1"/>
</dbReference>
<dbReference type="PANTHER" id="PTHR30006">
    <property type="entry name" value="THIAMINE-BINDING PERIPLASMIC PROTEIN-RELATED"/>
    <property type="match status" value="1"/>
</dbReference>
<dbReference type="PROSITE" id="PS51318">
    <property type="entry name" value="TAT"/>
    <property type="match status" value="1"/>
</dbReference>
<accession>A0ABR7Z2K3</accession>
<protein>
    <submittedName>
        <fullName evidence="6">ABC transporter substrate-binding protein</fullName>
    </submittedName>
</protein>
<dbReference type="Pfam" id="PF13416">
    <property type="entry name" value="SBP_bac_8"/>
    <property type="match status" value="1"/>
</dbReference>
<dbReference type="SUPFAM" id="SSF53850">
    <property type="entry name" value="Periplasmic binding protein-like II"/>
    <property type="match status" value="1"/>
</dbReference>
<dbReference type="Proteomes" id="UP000805841">
    <property type="component" value="Unassembled WGS sequence"/>
</dbReference>
<dbReference type="InterPro" id="IPR006311">
    <property type="entry name" value="TAT_signal"/>
</dbReference>
<keyword evidence="3" id="KW-0813">Transport</keyword>
<dbReference type="InterPro" id="IPR019546">
    <property type="entry name" value="TAT_signal_bac_arc"/>
</dbReference>
<evidence type="ECO:0000256" key="3">
    <source>
        <dbReference type="ARBA" id="ARBA00022448"/>
    </source>
</evidence>
<evidence type="ECO:0000256" key="2">
    <source>
        <dbReference type="ARBA" id="ARBA00008520"/>
    </source>
</evidence>
<dbReference type="InterPro" id="IPR006059">
    <property type="entry name" value="SBP"/>
</dbReference>
<dbReference type="Pfam" id="PF10518">
    <property type="entry name" value="TAT_signal"/>
    <property type="match status" value="1"/>
</dbReference>
<evidence type="ECO:0000256" key="4">
    <source>
        <dbReference type="ARBA" id="ARBA00022729"/>
    </source>
</evidence>
<evidence type="ECO:0000313" key="6">
    <source>
        <dbReference type="EMBL" id="MBD1599726.1"/>
    </source>
</evidence>
<evidence type="ECO:0000256" key="1">
    <source>
        <dbReference type="ARBA" id="ARBA00004418"/>
    </source>
</evidence>
<dbReference type="Gene3D" id="3.40.190.10">
    <property type="entry name" value="Periplasmic binding protein-like II"/>
    <property type="match status" value="2"/>
</dbReference>
<keyword evidence="7" id="KW-1185">Reference proteome</keyword>
<keyword evidence="5" id="KW-0574">Periplasm</keyword>
<evidence type="ECO:0000256" key="5">
    <source>
        <dbReference type="ARBA" id="ARBA00022764"/>
    </source>
</evidence>